<reference evidence="2" key="1">
    <citation type="submission" date="2021-04" db="EMBL/GenBank/DDBJ databases">
        <title>Sequencing of actinobacteria type strains.</title>
        <authorList>
            <person name="Nguyen G.-S."/>
            <person name="Wentzel A."/>
        </authorList>
    </citation>
    <scope>NUCLEOTIDE SEQUENCE</scope>
    <source>
        <strain evidence="2">DSM 42095</strain>
    </source>
</reference>
<sequence length="76" mass="8789">MGNTFYPLTHAQRRIWYTEKFYPGTSVSNLSGFGKLKSASGIDSGLLTEAIRKFVRTNDTMRFRLMFEGEDEPKQY</sequence>
<dbReference type="InterPro" id="IPR023213">
    <property type="entry name" value="CAT-like_dom_sf"/>
</dbReference>
<accession>A0A8T4J3G4</accession>
<proteinExistence type="predicted"/>
<dbReference type="SUPFAM" id="SSF52777">
    <property type="entry name" value="CoA-dependent acyltransferases"/>
    <property type="match status" value="1"/>
</dbReference>
<evidence type="ECO:0000313" key="3">
    <source>
        <dbReference type="Proteomes" id="UP000675554"/>
    </source>
</evidence>
<dbReference type="Pfam" id="PF00668">
    <property type="entry name" value="Condensation"/>
    <property type="match status" value="1"/>
</dbReference>
<organism evidence="2 3">
    <name type="scientific">Streptomyces daliensis</name>
    <dbReference type="NCBI Taxonomy" id="299421"/>
    <lineage>
        <taxon>Bacteria</taxon>
        <taxon>Bacillati</taxon>
        <taxon>Actinomycetota</taxon>
        <taxon>Actinomycetes</taxon>
        <taxon>Kitasatosporales</taxon>
        <taxon>Streptomycetaceae</taxon>
        <taxon>Streptomyces</taxon>
    </lineage>
</organism>
<dbReference type="InterPro" id="IPR001242">
    <property type="entry name" value="Condensation_dom"/>
</dbReference>
<evidence type="ECO:0000259" key="1">
    <source>
        <dbReference type="Pfam" id="PF00668"/>
    </source>
</evidence>
<protein>
    <recommendedName>
        <fullName evidence="1">Condensation domain-containing protein</fullName>
    </recommendedName>
</protein>
<dbReference type="AlphaFoldDB" id="A0A8T4J3G4"/>
<dbReference type="GO" id="GO:0003824">
    <property type="term" value="F:catalytic activity"/>
    <property type="evidence" value="ECO:0007669"/>
    <property type="project" value="InterPro"/>
</dbReference>
<feature type="domain" description="Condensation" evidence="1">
    <location>
        <begin position="4"/>
        <end position="76"/>
    </location>
</feature>
<dbReference type="Proteomes" id="UP000675554">
    <property type="component" value="Unassembled WGS sequence"/>
</dbReference>
<gene>
    <name evidence="2" type="ORF">KDA82_40590</name>
</gene>
<comment type="caution">
    <text evidence="2">The sequence shown here is derived from an EMBL/GenBank/DDBJ whole genome shotgun (WGS) entry which is preliminary data.</text>
</comment>
<keyword evidence="3" id="KW-1185">Reference proteome</keyword>
<dbReference type="EMBL" id="JAGSMN010002296">
    <property type="protein sequence ID" value="MBR7679126.1"/>
    <property type="molecule type" value="Genomic_DNA"/>
</dbReference>
<name>A0A8T4J3G4_9ACTN</name>
<feature type="non-terminal residue" evidence="2">
    <location>
        <position position="76"/>
    </location>
</feature>
<evidence type="ECO:0000313" key="2">
    <source>
        <dbReference type="EMBL" id="MBR7679126.1"/>
    </source>
</evidence>
<dbReference type="Gene3D" id="3.30.559.10">
    <property type="entry name" value="Chloramphenicol acetyltransferase-like domain"/>
    <property type="match status" value="1"/>
</dbReference>
<dbReference type="GO" id="GO:0008610">
    <property type="term" value="P:lipid biosynthetic process"/>
    <property type="evidence" value="ECO:0007669"/>
    <property type="project" value="UniProtKB-ARBA"/>
</dbReference>